<feature type="transmembrane region" description="Helical" evidence="6">
    <location>
        <begin position="406"/>
        <end position="431"/>
    </location>
</feature>
<dbReference type="PANTHER" id="PTHR33406">
    <property type="entry name" value="MEMBRANE PROTEIN MJ1562-RELATED"/>
    <property type="match status" value="1"/>
</dbReference>
<reference evidence="8 9" key="1">
    <citation type="submission" date="2019-02" db="EMBL/GenBank/DDBJ databases">
        <title>Bacterial novel species Emticicia sp. 17J42-9 isolated from soil.</title>
        <authorList>
            <person name="Jung H.-Y."/>
        </authorList>
    </citation>
    <scope>NUCLEOTIDE SEQUENCE [LARGE SCALE GENOMIC DNA]</scope>
    <source>
        <strain evidence="8 9">17J42-9</strain>
    </source>
</reference>
<feature type="transmembrane region" description="Helical" evidence="6">
    <location>
        <begin position="675"/>
        <end position="693"/>
    </location>
</feature>
<feature type="transmembrane region" description="Helical" evidence="6">
    <location>
        <begin position="272"/>
        <end position="296"/>
    </location>
</feature>
<feature type="transmembrane region" description="Helical" evidence="6">
    <location>
        <begin position="714"/>
        <end position="738"/>
    </location>
</feature>
<keyword evidence="9" id="KW-1185">Reference proteome</keyword>
<dbReference type="GO" id="GO:0005886">
    <property type="term" value="C:plasma membrane"/>
    <property type="evidence" value="ECO:0007669"/>
    <property type="project" value="UniProtKB-SubCell"/>
</dbReference>
<dbReference type="Pfam" id="PF03176">
    <property type="entry name" value="MMPL"/>
    <property type="match status" value="2"/>
</dbReference>
<evidence type="ECO:0000259" key="7">
    <source>
        <dbReference type="PROSITE" id="PS50156"/>
    </source>
</evidence>
<keyword evidence="2" id="KW-1003">Cell membrane</keyword>
<keyword evidence="3 6" id="KW-0812">Transmembrane</keyword>
<evidence type="ECO:0000313" key="8">
    <source>
        <dbReference type="EMBL" id="RYU96093.1"/>
    </source>
</evidence>
<dbReference type="OrthoDB" id="9805018at2"/>
<evidence type="ECO:0000256" key="6">
    <source>
        <dbReference type="SAM" id="Phobius"/>
    </source>
</evidence>
<evidence type="ECO:0000256" key="3">
    <source>
        <dbReference type="ARBA" id="ARBA00022692"/>
    </source>
</evidence>
<feature type="transmembrane region" description="Helical" evidence="6">
    <location>
        <begin position="619"/>
        <end position="639"/>
    </location>
</feature>
<keyword evidence="5 6" id="KW-0472">Membrane</keyword>
<gene>
    <name evidence="8" type="ORF">EWM59_07740</name>
</gene>
<feature type="transmembrane region" description="Helical" evidence="6">
    <location>
        <begin position="317"/>
        <end position="337"/>
    </location>
</feature>
<keyword evidence="4 6" id="KW-1133">Transmembrane helix</keyword>
<dbReference type="InterPro" id="IPR050545">
    <property type="entry name" value="Mycobact_MmpL"/>
</dbReference>
<comment type="subcellular location">
    <subcellularLocation>
        <location evidence="1">Cell membrane</location>
        <topology evidence="1">Multi-pass membrane protein</topology>
    </subcellularLocation>
</comment>
<name>A0A4Q5M2M0_9BACT</name>
<evidence type="ECO:0000256" key="4">
    <source>
        <dbReference type="ARBA" id="ARBA00022989"/>
    </source>
</evidence>
<comment type="caution">
    <text evidence="8">The sequence shown here is derived from an EMBL/GenBank/DDBJ whole genome shotgun (WGS) entry which is preliminary data.</text>
</comment>
<dbReference type="InterPro" id="IPR004869">
    <property type="entry name" value="MMPL_dom"/>
</dbReference>
<dbReference type="InterPro" id="IPR000731">
    <property type="entry name" value="SSD"/>
</dbReference>
<dbReference type="SUPFAM" id="SSF82866">
    <property type="entry name" value="Multidrug efflux transporter AcrB transmembrane domain"/>
    <property type="match status" value="2"/>
</dbReference>
<feature type="transmembrane region" description="Helical" evidence="6">
    <location>
        <begin position="246"/>
        <end position="266"/>
    </location>
</feature>
<proteinExistence type="predicted"/>
<organism evidence="8 9">
    <name type="scientific">Emticicia agri</name>
    <dbReference type="NCBI Taxonomy" id="2492393"/>
    <lineage>
        <taxon>Bacteria</taxon>
        <taxon>Pseudomonadati</taxon>
        <taxon>Bacteroidota</taxon>
        <taxon>Cytophagia</taxon>
        <taxon>Cytophagales</taxon>
        <taxon>Leadbetterellaceae</taxon>
        <taxon>Emticicia</taxon>
    </lineage>
</organism>
<evidence type="ECO:0000256" key="1">
    <source>
        <dbReference type="ARBA" id="ARBA00004651"/>
    </source>
</evidence>
<dbReference type="PROSITE" id="PS50156">
    <property type="entry name" value="SSD"/>
    <property type="match status" value="1"/>
</dbReference>
<sequence>MFWYNISKIILKNRRSWLVFLTFMTVLMGYMASKIQMSYELARILPQTDENYKLYEDFKKRFGEDGNVMVIAIESDKIYELTVFNQWYDLAKSVKGIEGIKNVVSNTNLFEIVRNDSLMKFDLKPIVPQKPTNQAEVDSIRKKIETFPFYRGFVYSKEGNAHLMAVTFDQAKLNSKGRITITKEIEAAARAFGQKNGIDVHFSGMPFIRTNFISKVTAEMVKFMILAFLVTIGILFLFFRSIRTALFTALLVMVSVVWSVGIIVLLGYKITILLGLIPPLIIVIGIPNTIFLVNKYQEEFLKHGDKMRALSVAIEKIGKTTFLANVTTSIGFFVFYFTGSPLLLEFGLVAAICIMATWAVSLALIAILLSYSAPPSAKNVRHLENKYITSFLLFVNNLVHTRRTALYIFIGVLVAISAFGMARLHAIGYIVDDLPQNDPIYADLKFIEKHFHGIVPFEVIIDTKKENGVLNPQILNKIKLMQREFAKYKEFTNPVSVVEAIKFVYQGYRGGDEKYYQLPGALELQKLANYAGSIRGNENLFASFIDRTKQSTRISFQCADAGTVRIKELVDTLQPKIDTIFNYDREAGKWLPKEAQIDARITGNGVVFMKGNNYLLKNLVESTALAILLVCVVMATQFFDVRMIVISTLPSIIPLIITAGVMGYLGIPLKPTTTLVFSIAFGISSDGTIYFLTKYKDEIVNRNMTVSQAITETIMYTGISMFYTGIILFFGFGIFIASNFKGTVFLGTLVSITLLMGMISNLVLLPAFLMTLDKRKPLIKS</sequence>
<feature type="transmembrane region" description="Helical" evidence="6">
    <location>
        <begin position="349"/>
        <end position="371"/>
    </location>
</feature>
<evidence type="ECO:0000256" key="5">
    <source>
        <dbReference type="ARBA" id="ARBA00023136"/>
    </source>
</evidence>
<feature type="transmembrane region" description="Helical" evidence="6">
    <location>
        <begin position="220"/>
        <end position="239"/>
    </location>
</feature>
<dbReference type="EMBL" id="SEWF01000009">
    <property type="protein sequence ID" value="RYU96093.1"/>
    <property type="molecule type" value="Genomic_DNA"/>
</dbReference>
<dbReference type="PANTHER" id="PTHR33406:SF12">
    <property type="entry name" value="BLR2997 PROTEIN"/>
    <property type="match status" value="1"/>
</dbReference>
<dbReference type="Proteomes" id="UP000293162">
    <property type="component" value="Unassembled WGS sequence"/>
</dbReference>
<evidence type="ECO:0000313" key="9">
    <source>
        <dbReference type="Proteomes" id="UP000293162"/>
    </source>
</evidence>
<feature type="transmembrane region" description="Helical" evidence="6">
    <location>
        <begin position="16"/>
        <end position="33"/>
    </location>
</feature>
<feature type="transmembrane region" description="Helical" evidence="6">
    <location>
        <begin position="744"/>
        <end position="772"/>
    </location>
</feature>
<evidence type="ECO:0000256" key="2">
    <source>
        <dbReference type="ARBA" id="ARBA00022475"/>
    </source>
</evidence>
<accession>A0A4Q5M2M0</accession>
<feature type="domain" description="SSD" evidence="7">
    <location>
        <begin position="245"/>
        <end position="371"/>
    </location>
</feature>
<protein>
    <submittedName>
        <fullName evidence="8">Patched family protein</fullName>
    </submittedName>
</protein>
<feature type="transmembrane region" description="Helical" evidence="6">
    <location>
        <begin position="651"/>
        <end position="669"/>
    </location>
</feature>
<dbReference type="AlphaFoldDB" id="A0A4Q5M2M0"/>
<dbReference type="Gene3D" id="1.20.1640.10">
    <property type="entry name" value="Multidrug efflux transporter AcrB transmembrane domain"/>
    <property type="match status" value="2"/>
</dbReference>